<reference evidence="1" key="1">
    <citation type="submission" date="2020-07" db="EMBL/GenBank/DDBJ databases">
        <title>Multicomponent nature underlies the extraordinary mechanical properties of spider dragline silk.</title>
        <authorList>
            <person name="Kono N."/>
            <person name="Nakamura H."/>
            <person name="Mori M."/>
            <person name="Yoshida Y."/>
            <person name="Ohtoshi R."/>
            <person name="Malay A.D."/>
            <person name="Moran D.A.P."/>
            <person name="Tomita M."/>
            <person name="Numata K."/>
            <person name="Arakawa K."/>
        </authorList>
    </citation>
    <scope>NUCLEOTIDE SEQUENCE</scope>
</reference>
<proteinExistence type="predicted"/>
<comment type="caution">
    <text evidence="1">The sequence shown here is derived from an EMBL/GenBank/DDBJ whole genome shotgun (WGS) entry which is preliminary data.</text>
</comment>
<sequence>MNGLLLNVTSIPTNTVVKASSSSNAHPSDFLRHGLVSKSLKLVSLKKMSSLIAAWKLVELSVYTVCVEVFFFDKSLRSQKKLVCRKVGKRFDMHGSSSGTCK</sequence>
<evidence type="ECO:0000313" key="2">
    <source>
        <dbReference type="Proteomes" id="UP000887116"/>
    </source>
</evidence>
<protein>
    <submittedName>
        <fullName evidence="1">Uncharacterized protein</fullName>
    </submittedName>
</protein>
<organism evidence="1 2">
    <name type="scientific">Trichonephila clavata</name>
    <name type="common">Joro spider</name>
    <name type="synonym">Nephila clavata</name>
    <dbReference type="NCBI Taxonomy" id="2740835"/>
    <lineage>
        <taxon>Eukaryota</taxon>
        <taxon>Metazoa</taxon>
        <taxon>Ecdysozoa</taxon>
        <taxon>Arthropoda</taxon>
        <taxon>Chelicerata</taxon>
        <taxon>Arachnida</taxon>
        <taxon>Araneae</taxon>
        <taxon>Araneomorphae</taxon>
        <taxon>Entelegynae</taxon>
        <taxon>Araneoidea</taxon>
        <taxon>Nephilidae</taxon>
        <taxon>Trichonephila</taxon>
    </lineage>
</organism>
<gene>
    <name evidence="1" type="ORF">TNCT_672771</name>
</gene>
<dbReference type="EMBL" id="BMAO01009096">
    <property type="protein sequence ID" value="GFR28675.1"/>
    <property type="molecule type" value="Genomic_DNA"/>
</dbReference>
<dbReference type="AlphaFoldDB" id="A0A8X6M0F3"/>
<evidence type="ECO:0000313" key="1">
    <source>
        <dbReference type="EMBL" id="GFR28675.1"/>
    </source>
</evidence>
<keyword evidence="2" id="KW-1185">Reference proteome</keyword>
<dbReference type="Proteomes" id="UP000887116">
    <property type="component" value="Unassembled WGS sequence"/>
</dbReference>
<accession>A0A8X6M0F3</accession>
<name>A0A8X6M0F3_TRICU</name>